<evidence type="ECO:0000256" key="1">
    <source>
        <dbReference type="ARBA" id="ARBA00001286"/>
    </source>
</evidence>
<evidence type="ECO:0000256" key="2">
    <source>
        <dbReference type="ARBA" id="ARBA00008711"/>
    </source>
</evidence>
<protein>
    <recommendedName>
        <fullName evidence="9">Methylated-DNA--protein-cysteine methyltransferase</fullName>
        <ecNumber evidence="9">2.1.1.63</ecNumber>
    </recommendedName>
    <alternativeName>
        <fullName evidence="9">6-O-methylguanine-DNA methyltransferase</fullName>
        <shortName evidence="9">MGMT</shortName>
    </alternativeName>
    <alternativeName>
        <fullName evidence="9">O-6-methylguanine-DNA-alkyltransferase</fullName>
    </alternativeName>
</protein>
<dbReference type="InterPro" id="IPR008332">
    <property type="entry name" value="MethylG_MeTrfase_N"/>
</dbReference>
<dbReference type="FunFam" id="1.10.10.10:FF:000214">
    <property type="entry name" value="Methylated-DNA--protein-cysteine methyltransferase"/>
    <property type="match status" value="1"/>
</dbReference>
<dbReference type="PANTHER" id="PTHR10815:SF5">
    <property type="entry name" value="METHYLATED-DNA--PROTEIN-CYSTEINE METHYLTRANSFERASE"/>
    <property type="match status" value="1"/>
</dbReference>
<dbReference type="SUPFAM" id="SSF46767">
    <property type="entry name" value="Methylated DNA-protein cysteine methyltransferase, C-terminal domain"/>
    <property type="match status" value="1"/>
</dbReference>
<feature type="domain" description="Methylated-DNA-[protein]-cysteine S-methyltransferase DNA binding" evidence="10">
    <location>
        <begin position="92"/>
        <end position="172"/>
    </location>
</feature>
<keyword evidence="4 9" id="KW-0489">Methyltransferase</keyword>
<evidence type="ECO:0000313" key="13">
    <source>
        <dbReference type="Proteomes" id="UP000186795"/>
    </source>
</evidence>
<sequence>MVSGSRVLIWSEMDSPVGPITLALSGKGVCHLNYMSGEKALLSLERWAKEWFGSVRLERNDTEPAEVIRQLNEYFSGKRQQFDLPIDLYGTAFQKLVWQQLLMIPYGEVRSYKDVAQAMGAPKAVRAVGGANNRNPVSILVPCHRVVGSNGSLVGYGGGLKIKEYLLRLEGALPAQVQV</sequence>
<keyword evidence="7 9" id="KW-0234">DNA repair</keyword>
<dbReference type="Proteomes" id="UP000186795">
    <property type="component" value="Unassembled WGS sequence"/>
</dbReference>
<evidence type="ECO:0000256" key="7">
    <source>
        <dbReference type="ARBA" id="ARBA00023204"/>
    </source>
</evidence>
<comment type="subcellular location">
    <subcellularLocation>
        <location evidence="9">Cytoplasm</location>
    </subcellularLocation>
</comment>
<evidence type="ECO:0000256" key="5">
    <source>
        <dbReference type="ARBA" id="ARBA00022679"/>
    </source>
</evidence>
<dbReference type="NCBIfam" id="TIGR00589">
    <property type="entry name" value="ogt"/>
    <property type="match status" value="1"/>
</dbReference>
<name>A0A1N7MEU8_9BACL</name>
<dbReference type="EC" id="2.1.1.63" evidence="9"/>
<dbReference type="CDD" id="cd06445">
    <property type="entry name" value="ATase"/>
    <property type="match status" value="1"/>
</dbReference>
<comment type="function">
    <text evidence="9">Involved in the cellular defense against the biological effects of O6-methylguanine (O6-MeG) and O4-methylthymine (O4-MeT) in DNA. Repairs the methylated nucleobase in DNA by stoichiometrically transferring the methyl group to a cysteine residue in the enzyme. This is a suicide reaction: the enzyme is irreversibly inactivated.</text>
</comment>
<comment type="similarity">
    <text evidence="2 9">Belongs to the MGMT family.</text>
</comment>
<dbReference type="InterPro" id="IPR036217">
    <property type="entry name" value="MethylDNA_cys_MeTrfase_DNAb"/>
</dbReference>
<comment type="catalytic activity">
    <reaction evidence="8 9">
        <text>a 6-O-methyl-2'-deoxyguanosine in DNA + L-cysteinyl-[protein] = S-methyl-L-cysteinyl-[protein] + a 2'-deoxyguanosine in DNA</text>
        <dbReference type="Rhea" id="RHEA:24000"/>
        <dbReference type="Rhea" id="RHEA-COMP:10131"/>
        <dbReference type="Rhea" id="RHEA-COMP:10132"/>
        <dbReference type="Rhea" id="RHEA-COMP:11367"/>
        <dbReference type="Rhea" id="RHEA-COMP:11368"/>
        <dbReference type="ChEBI" id="CHEBI:29950"/>
        <dbReference type="ChEBI" id="CHEBI:82612"/>
        <dbReference type="ChEBI" id="CHEBI:85445"/>
        <dbReference type="ChEBI" id="CHEBI:85448"/>
        <dbReference type="EC" id="2.1.1.63"/>
    </reaction>
</comment>
<dbReference type="Pfam" id="PF02870">
    <property type="entry name" value="Methyltransf_1N"/>
    <property type="match status" value="1"/>
</dbReference>
<feature type="domain" description="Methylguanine DNA methyltransferase ribonuclease-like" evidence="11">
    <location>
        <begin position="9"/>
        <end position="88"/>
    </location>
</feature>
<feature type="active site" description="Nucleophile; methyl group acceptor" evidence="9">
    <location>
        <position position="143"/>
    </location>
</feature>
<dbReference type="PANTHER" id="PTHR10815">
    <property type="entry name" value="METHYLATED-DNA--PROTEIN-CYSTEINE METHYLTRANSFERASE"/>
    <property type="match status" value="1"/>
</dbReference>
<dbReference type="InterPro" id="IPR023546">
    <property type="entry name" value="MGMT"/>
</dbReference>
<keyword evidence="13" id="KW-1185">Reference proteome</keyword>
<dbReference type="GO" id="GO:0006307">
    <property type="term" value="P:DNA alkylation repair"/>
    <property type="evidence" value="ECO:0007669"/>
    <property type="project" value="UniProtKB-UniRule"/>
</dbReference>
<dbReference type="GO" id="GO:0032259">
    <property type="term" value="P:methylation"/>
    <property type="evidence" value="ECO:0007669"/>
    <property type="project" value="UniProtKB-KW"/>
</dbReference>
<dbReference type="RefSeq" id="WP_009711867.1">
    <property type="nucleotide sequence ID" value="NZ_CP048103.1"/>
</dbReference>
<dbReference type="InterPro" id="IPR001497">
    <property type="entry name" value="MethylDNA_cys_MeTrfase_AS"/>
</dbReference>
<dbReference type="GO" id="GO:0003908">
    <property type="term" value="F:methylated-DNA-[protein]-cysteine S-methyltransferase activity"/>
    <property type="evidence" value="ECO:0007669"/>
    <property type="project" value="UniProtKB-UniRule"/>
</dbReference>
<evidence type="ECO:0000256" key="9">
    <source>
        <dbReference type="HAMAP-Rule" id="MF_00772"/>
    </source>
</evidence>
<dbReference type="InterPro" id="IPR036388">
    <property type="entry name" value="WH-like_DNA-bd_sf"/>
</dbReference>
<dbReference type="AlphaFoldDB" id="A0A1N7MEU8"/>
<organism evidence="12 13">
    <name type="scientific">Kroppenstedtia eburnea</name>
    <dbReference type="NCBI Taxonomy" id="714067"/>
    <lineage>
        <taxon>Bacteria</taxon>
        <taxon>Bacillati</taxon>
        <taxon>Bacillota</taxon>
        <taxon>Bacilli</taxon>
        <taxon>Bacillales</taxon>
        <taxon>Thermoactinomycetaceae</taxon>
        <taxon>Kroppenstedtia</taxon>
    </lineage>
</organism>
<dbReference type="Gene3D" id="3.30.160.70">
    <property type="entry name" value="Methylated DNA-protein cysteine methyltransferase domain"/>
    <property type="match status" value="1"/>
</dbReference>
<keyword evidence="5 9" id="KW-0808">Transferase</keyword>
<keyword evidence="6 9" id="KW-0227">DNA damage</keyword>
<proteinExistence type="inferred from homology"/>
<dbReference type="SUPFAM" id="SSF53155">
    <property type="entry name" value="Methylated DNA-protein cysteine methyltransferase domain"/>
    <property type="match status" value="1"/>
</dbReference>
<dbReference type="InterPro" id="IPR014048">
    <property type="entry name" value="MethylDNA_cys_MeTrfase_DNA-bd"/>
</dbReference>
<comment type="miscellaneous">
    <text evidence="9">This enzyme catalyzes only one turnover and therefore is not strictly catalytic. According to one definition, an enzyme is a biocatalyst that acts repeatedly and over many reaction cycles.</text>
</comment>
<evidence type="ECO:0000256" key="4">
    <source>
        <dbReference type="ARBA" id="ARBA00022603"/>
    </source>
</evidence>
<comment type="catalytic activity">
    <reaction evidence="1 9">
        <text>a 4-O-methyl-thymidine in DNA + L-cysteinyl-[protein] = a thymidine in DNA + S-methyl-L-cysteinyl-[protein]</text>
        <dbReference type="Rhea" id="RHEA:53428"/>
        <dbReference type="Rhea" id="RHEA-COMP:10131"/>
        <dbReference type="Rhea" id="RHEA-COMP:10132"/>
        <dbReference type="Rhea" id="RHEA-COMP:13555"/>
        <dbReference type="Rhea" id="RHEA-COMP:13556"/>
        <dbReference type="ChEBI" id="CHEBI:29950"/>
        <dbReference type="ChEBI" id="CHEBI:82612"/>
        <dbReference type="ChEBI" id="CHEBI:137386"/>
        <dbReference type="ChEBI" id="CHEBI:137387"/>
        <dbReference type="EC" id="2.1.1.63"/>
    </reaction>
</comment>
<dbReference type="PROSITE" id="PS00374">
    <property type="entry name" value="MGMT"/>
    <property type="match status" value="1"/>
</dbReference>
<dbReference type="OrthoDB" id="9802228at2"/>
<evidence type="ECO:0000256" key="6">
    <source>
        <dbReference type="ARBA" id="ARBA00022763"/>
    </source>
</evidence>
<dbReference type="GO" id="GO:0005737">
    <property type="term" value="C:cytoplasm"/>
    <property type="evidence" value="ECO:0007669"/>
    <property type="project" value="UniProtKB-SubCell"/>
</dbReference>
<dbReference type="HAMAP" id="MF_00772">
    <property type="entry name" value="OGT"/>
    <property type="match status" value="1"/>
</dbReference>
<evidence type="ECO:0000256" key="8">
    <source>
        <dbReference type="ARBA" id="ARBA00049348"/>
    </source>
</evidence>
<evidence type="ECO:0000259" key="10">
    <source>
        <dbReference type="Pfam" id="PF01035"/>
    </source>
</evidence>
<evidence type="ECO:0000256" key="3">
    <source>
        <dbReference type="ARBA" id="ARBA00022490"/>
    </source>
</evidence>
<dbReference type="Pfam" id="PF01035">
    <property type="entry name" value="DNA_binding_1"/>
    <property type="match status" value="1"/>
</dbReference>
<evidence type="ECO:0000313" key="12">
    <source>
        <dbReference type="EMBL" id="SIS84578.1"/>
    </source>
</evidence>
<reference evidence="13" key="1">
    <citation type="submission" date="2017-01" db="EMBL/GenBank/DDBJ databases">
        <authorList>
            <person name="Varghese N."/>
            <person name="Submissions S."/>
        </authorList>
    </citation>
    <scope>NUCLEOTIDE SEQUENCE [LARGE SCALE GENOMIC DNA]</scope>
    <source>
        <strain evidence="13">DSM 45196</strain>
    </source>
</reference>
<dbReference type="InterPro" id="IPR036631">
    <property type="entry name" value="MGMT_N_sf"/>
</dbReference>
<keyword evidence="3 9" id="KW-0963">Cytoplasm</keyword>
<dbReference type="EMBL" id="FTOD01000006">
    <property type="protein sequence ID" value="SIS84578.1"/>
    <property type="molecule type" value="Genomic_DNA"/>
</dbReference>
<gene>
    <name evidence="12" type="ORF">SAMN05421790_10649</name>
</gene>
<accession>A0A1N7MEU8</accession>
<dbReference type="Gene3D" id="1.10.10.10">
    <property type="entry name" value="Winged helix-like DNA-binding domain superfamily/Winged helix DNA-binding domain"/>
    <property type="match status" value="1"/>
</dbReference>
<evidence type="ECO:0000259" key="11">
    <source>
        <dbReference type="Pfam" id="PF02870"/>
    </source>
</evidence>